<evidence type="ECO:0000313" key="2">
    <source>
        <dbReference type="EMBL" id="KAH6894261.1"/>
    </source>
</evidence>
<evidence type="ECO:0000256" key="1">
    <source>
        <dbReference type="SAM" id="SignalP"/>
    </source>
</evidence>
<organism evidence="2 3">
    <name type="scientific">Thelonectria olida</name>
    <dbReference type="NCBI Taxonomy" id="1576542"/>
    <lineage>
        <taxon>Eukaryota</taxon>
        <taxon>Fungi</taxon>
        <taxon>Dikarya</taxon>
        <taxon>Ascomycota</taxon>
        <taxon>Pezizomycotina</taxon>
        <taxon>Sordariomycetes</taxon>
        <taxon>Hypocreomycetidae</taxon>
        <taxon>Hypocreales</taxon>
        <taxon>Nectriaceae</taxon>
        <taxon>Thelonectria</taxon>
    </lineage>
</organism>
<feature type="signal peptide" evidence="1">
    <location>
        <begin position="1"/>
        <end position="22"/>
    </location>
</feature>
<gene>
    <name evidence="2" type="ORF">B0T10DRAFT_246396</name>
</gene>
<accession>A0A9P8WCP1</accession>
<dbReference type="EMBL" id="JAGPYM010000005">
    <property type="protein sequence ID" value="KAH6894261.1"/>
    <property type="molecule type" value="Genomic_DNA"/>
</dbReference>
<sequence>MDREELLLLSCFFFLIAGCATARSRHIPPIPPSSLLLAFPLFYSFSLYSLHPWVLKSSNPSIECEAISHLLKCVLPTPHPRRPRTLRRLSYTPPRTSYITISPTKPASLLSFDNGCVFSTQFPVTLIVFTLTQNKTQSTHSWPQIVFRLLVIHSISLLRIASFGC</sequence>
<keyword evidence="1" id="KW-0732">Signal</keyword>
<feature type="chain" id="PRO_5040463713" evidence="1">
    <location>
        <begin position="23"/>
        <end position="165"/>
    </location>
</feature>
<comment type="caution">
    <text evidence="2">The sequence shown here is derived from an EMBL/GenBank/DDBJ whole genome shotgun (WGS) entry which is preliminary data.</text>
</comment>
<evidence type="ECO:0000313" key="3">
    <source>
        <dbReference type="Proteomes" id="UP000777438"/>
    </source>
</evidence>
<dbReference type="PROSITE" id="PS51257">
    <property type="entry name" value="PROKAR_LIPOPROTEIN"/>
    <property type="match status" value="1"/>
</dbReference>
<keyword evidence="3" id="KW-1185">Reference proteome</keyword>
<reference evidence="2 3" key="1">
    <citation type="journal article" date="2021" name="Nat. Commun.">
        <title>Genetic determinants of endophytism in the Arabidopsis root mycobiome.</title>
        <authorList>
            <person name="Mesny F."/>
            <person name="Miyauchi S."/>
            <person name="Thiergart T."/>
            <person name="Pickel B."/>
            <person name="Atanasova L."/>
            <person name="Karlsson M."/>
            <person name="Huettel B."/>
            <person name="Barry K.W."/>
            <person name="Haridas S."/>
            <person name="Chen C."/>
            <person name="Bauer D."/>
            <person name="Andreopoulos W."/>
            <person name="Pangilinan J."/>
            <person name="LaButti K."/>
            <person name="Riley R."/>
            <person name="Lipzen A."/>
            <person name="Clum A."/>
            <person name="Drula E."/>
            <person name="Henrissat B."/>
            <person name="Kohler A."/>
            <person name="Grigoriev I.V."/>
            <person name="Martin F.M."/>
            <person name="Hacquard S."/>
        </authorList>
    </citation>
    <scope>NUCLEOTIDE SEQUENCE [LARGE SCALE GENOMIC DNA]</scope>
    <source>
        <strain evidence="2 3">MPI-CAGE-CH-0241</strain>
    </source>
</reference>
<proteinExistence type="predicted"/>
<dbReference type="Proteomes" id="UP000777438">
    <property type="component" value="Unassembled WGS sequence"/>
</dbReference>
<name>A0A9P8WCP1_9HYPO</name>
<dbReference type="AlphaFoldDB" id="A0A9P8WCP1"/>
<protein>
    <submittedName>
        <fullName evidence="2">Uncharacterized protein</fullName>
    </submittedName>
</protein>